<gene>
    <name evidence="7" type="ORF">ACFOX0_16980</name>
</gene>
<comment type="caution">
    <text evidence="7">The sequence shown here is derived from an EMBL/GenBank/DDBJ whole genome shotgun (WGS) entry which is preliminary data.</text>
</comment>
<evidence type="ECO:0000256" key="5">
    <source>
        <dbReference type="SAM" id="MobiDB-lite"/>
    </source>
</evidence>
<dbReference type="PANTHER" id="PTHR42723">
    <property type="entry name" value="CHLOROPHYLL SYNTHASE"/>
    <property type="match status" value="1"/>
</dbReference>
<keyword evidence="2 6" id="KW-0812">Transmembrane</keyword>
<dbReference type="PANTHER" id="PTHR42723:SF1">
    <property type="entry name" value="CHLOROPHYLL SYNTHASE, CHLOROPLASTIC"/>
    <property type="match status" value="1"/>
</dbReference>
<reference evidence="8" key="1">
    <citation type="journal article" date="2019" name="Int. J. Syst. Evol. Microbiol.">
        <title>The Global Catalogue of Microorganisms (GCM) 10K type strain sequencing project: providing services to taxonomists for standard genome sequencing and annotation.</title>
        <authorList>
            <consortium name="The Broad Institute Genomics Platform"/>
            <consortium name="The Broad Institute Genome Sequencing Center for Infectious Disease"/>
            <person name="Wu L."/>
            <person name="Ma J."/>
        </authorList>
    </citation>
    <scope>NUCLEOTIDE SEQUENCE [LARGE SCALE GENOMIC DNA]</scope>
    <source>
        <strain evidence="8">2902at01</strain>
    </source>
</reference>
<accession>A0ABV8KNA7</accession>
<name>A0ABV8KNA7_9ACTN</name>
<evidence type="ECO:0000256" key="1">
    <source>
        <dbReference type="ARBA" id="ARBA00004141"/>
    </source>
</evidence>
<keyword evidence="3 6" id="KW-1133">Transmembrane helix</keyword>
<keyword evidence="4 6" id="KW-0472">Membrane</keyword>
<feature type="transmembrane region" description="Helical" evidence="6">
    <location>
        <begin position="264"/>
        <end position="282"/>
    </location>
</feature>
<evidence type="ECO:0000256" key="2">
    <source>
        <dbReference type="ARBA" id="ARBA00022692"/>
    </source>
</evidence>
<organism evidence="7 8">
    <name type="scientific">Micromonospora zhanjiangensis</name>
    <dbReference type="NCBI Taxonomy" id="1522057"/>
    <lineage>
        <taxon>Bacteria</taxon>
        <taxon>Bacillati</taxon>
        <taxon>Actinomycetota</taxon>
        <taxon>Actinomycetes</taxon>
        <taxon>Micromonosporales</taxon>
        <taxon>Micromonosporaceae</taxon>
        <taxon>Micromonospora</taxon>
    </lineage>
</organism>
<dbReference type="RefSeq" id="WP_377546738.1">
    <property type="nucleotide sequence ID" value="NZ_JBHSBN010000010.1"/>
</dbReference>
<protein>
    <submittedName>
        <fullName evidence="7">UbiA prenyltransferase family protein</fullName>
    </submittedName>
</protein>
<dbReference type="Pfam" id="PF01040">
    <property type="entry name" value="UbiA"/>
    <property type="match status" value="1"/>
</dbReference>
<dbReference type="InterPro" id="IPR000537">
    <property type="entry name" value="UbiA_prenyltransferase"/>
</dbReference>
<sequence>MQAETTAVDSALPDLATNDRSAGTTATAPSARRARDLVVDLGTLLRPGQWPKTLLVVPLPLIGAAGWTLAGVGRVVAAVVAFLIASGLVYVVNDITDRHRDRQHPGKRGRPIASGRVPVGLAWAYAVVLAAVLAALIAGWPLDRSWPVLLYLALNLAYSRGLKHVPLLDVFIVSTGFLLRLAAGYVALGDLVSRWLLVAVLALCLMLSLGKRRSELLTTSAAHRPALAGYSVSFVDQLLLLNAALTFMSYALYLAEAPQEHGGVRIMLLSLPIALFALCRYLQAVLMHRGGADPVRTLFRDRALVACFLLWAVLIAADLWQLHLSGGHLVAGPAWPGWSR</sequence>
<dbReference type="Gene3D" id="1.10.357.140">
    <property type="entry name" value="UbiA prenyltransferase"/>
    <property type="match status" value="1"/>
</dbReference>
<dbReference type="InterPro" id="IPR050475">
    <property type="entry name" value="Prenyltransferase_related"/>
</dbReference>
<evidence type="ECO:0000256" key="3">
    <source>
        <dbReference type="ARBA" id="ARBA00022989"/>
    </source>
</evidence>
<evidence type="ECO:0000313" key="8">
    <source>
        <dbReference type="Proteomes" id="UP001595868"/>
    </source>
</evidence>
<dbReference type="Proteomes" id="UP001595868">
    <property type="component" value="Unassembled WGS sequence"/>
</dbReference>
<keyword evidence="8" id="KW-1185">Reference proteome</keyword>
<dbReference type="EMBL" id="JBHSBN010000010">
    <property type="protein sequence ID" value="MFC4107610.1"/>
    <property type="molecule type" value="Genomic_DNA"/>
</dbReference>
<comment type="subcellular location">
    <subcellularLocation>
        <location evidence="1">Membrane</location>
        <topology evidence="1">Multi-pass membrane protein</topology>
    </subcellularLocation>
</comment>
<evidence type="ECO:0000256" key="6">
    <source>
        <dbReference type="SAM" id="Phobius"/>
    </source>
</evidence>
<feature type="transmembrane region" description="Helical" evidence="6">
    <location>
        <begin position="192"/>
        <end position="209"/>
    </location>
</feature>
<feature type="transmembrane region" description="Helical" evidence="6">
    <location>
        <begin position="303"/>
        <end position="322"/>
    </location>
</feature>
<feature type="transmembrane region" description="Helical" evidence="6">
    <location>
        <begin position="117"/>
        <end position="138"/>
    </location>
</feature>
<feature type="transmembrane region" description="Helical" evidence="6">
    <location>
        <begin position="76"/>
        <end position="96"/>
    </location>
</feature>
<evidence type="ECO:0000256" key="4">
    <source>
        <dbReference type="ARBA" id="ARBA00023136"/>
    </source>
</evidence>
<evidence type="ECO:0000313" key="7">
    <source>
        <dbReference type="EMBL" id="MFC4107610.1"/>
    </source>
</evidence>
<feature type="region of interest" description="Disordered" evidence="5">
    <location>
        <begin position="1"/>
        <end position="29"/>
    </location>
</feature>
<feature type="compositionally biased region" description="Low complexity" evidence="5">
    <location>
        <begin position="20"/>
        <end position="29"/>
    </location>
</feature>
<dbReference type="CDD" id="cd13963">
    <property type="entry name" value="PT_UbiA_2"/>
    <property type="match status" value="1"/>
</dbReference>
<feature type="transmembrane region" description="Helical" evidence="6">
    <location>
        <begin position="230"/>
        <end position="252"/>
    </location>
</feature>
<dbReference type="InterPro" id="IPR044878">
    <property type="entry name" value="UbiA_sf"/>
</dbReference>
<proteinExistence type="predicted"/>